<dbReference type="PANTHER" id="PTHR11933">
    <property type="entry name" value="TRNA 5-METHYLAMINOMETHYL-2-THIOURIDYLATE -METHYLTRANSFERASE"/>
    <property type="match status" value="1"/>
</dbReference>
<comment type="catalytic activity">
    <reaction evidence="8 9">
        <text>S-sulfanyl-L-cysteinyl-[protein] + uridine(34) in tRNA + AH2 + ATP = 2-thiouridine(34) in tRNA + L-cysteinyl-[protein] + A + AMP + diphosphate + H(+)</text>
        <dbReference type="Rhea" id="RHEA:47032"/>
        <dbReference type="Rhea" id="RHEA-COMP:10131"/>
        <dbReference type="Rhea" id="RHEA-COMP:11726"/>
        <dbReference type="Rhea" id="RHEA-COMP:11727"/>
        <dbReference type="Rhea" id="RHEA-COMP:11728"/>
        <dbReference type="ChEBI" id="CHEBI:13193"/>
        <dbReference type="ChEBI" id="CHEBI:15378"/>
        <dbReference type="ChEBI" id="CHEBI:17499"/>
        <dbReference type="ChEBI" id="CHEBI:29950"/>
        <dbReference type="ChEBI" id="CHEBI:30616"/>
        <dbReference type="ChEBI" id="CHEBI:33019"/>
        <dbReference type="ChEBI" id="CHEBI:61963"/>
        <dbReference type="ChEBI" id="CHEBI:65315"/>
        <dbReference type="ChEBI" id="CHEBI:87170"/>
        <dbReference type="ChEBI" id="CHEBI:456215"/>
        <dbReference type="EC" id="2.8.1.13"/>
    </reaction>
</comment>
<dbReference type="Gene3D" id="2.40.30.10">
    <property type="entry name" value="Translation factors"/>
    <property type="match status" value="1"/>
</dbReference>
<comment type="caution">
    <text evidence="9">Lacks conserved residue(s) required for the propagation of feature annotation.</text>
</comment>
<dbReference type="Pfam" id="PF20259">
    <property type="entry name" value="tRNA_Me_trans_M"/>
    <property type="match status" value="1"/>
</dbReference>
<evidence type="ECO:0000259" key="10">
    <source>
        <dbReference type="Pfam" id="PF20258"/>
    </source>
</evidence>
<dbReference type="NCBIfam" id="TIGR00420">
    <property type="entry name" value="trmU"/>
    <property type="match status" value="1"/>
</dbReference>
<dbReference type="CDD" id="cd01998">
    <property type="entry name" value="MnmA_TRMU-like"/>
    <property type="match status" value="1"/>
</dbReference>
<keyword evidence="1 9" id="KW-0820">tRNA-binding</keyword>
<dbReference type="Pfam" id="PF03054">
    <property type="entry name" value="tRNA_Me_trans"/>
    <property type="match status" value="1"/>
</dbReference>
<feature type="active site" description="Nucleophile" evidence="9">
    <location>
        <position position="99"/>
    </location>
</feature>
<keyword evidence="5 9" id="KW-0067">ATP-binding</keyword>
<accession>A0A523XIS8</accession>
<dbReference type="Gene3D" id="2.30.30.280">
    <property type="entry name" value="Adenine nucleotide alpha hydrolases-like domains"/>
    <property type="match status" value="1"/>
</dbReference>
<dbReference type="EC" id="2.8.1.13" evidence="9"/>
<feature type="region of interest" description="Interaction with tRNA" evidence="9">
    <location>
        <begin position="300"/>
        <end position="301"/>
    </location>
</feature>
<dbReference type="InterPro" id="IPR046885">
    <property type="entry name" value="MnmA-like_C"/>
</dbReference>
<keyword evidence="2 9" id="KW-0808">Transferase</keyword>
<reference evidence="12 13" key="1">
    <citation type="submission" date="2019-03" db="EMBL/GenBank/DDBJ databases">
        <title>Metabolic potential of uncultured bacteria and archaea associated with petroleum seepage in deep-sea sediments.</title>
        <authorList>
            <person name="Dong X."/>
            <person name="Hubert C."/>
        </authorList>
    </citation>
    <scope>NUCLEOTIDE SEQUENCE [LARGE SCALE GENOMIC DNA]</scope>
    <source>
        <strain evidence="12">E29_bin36</strain>
    </source>
</reference>
<evidence type="ECO:0000313" key="12">
    <source>
        <dbReference type="EMBL" id="TET79196.1"/>
    </source>
</evidence>
<comment type="subcellular location">
    <subcellularLocation>
        <location evidence="9">Cytoplasm</location>
    </subcellularLocation>
</comment>
<organism evidence="12 13">
    <name type="scientific">candidate division TA06 bacterium</name>
    <dbReference type="NCBI Taxonomy" id="2250710"/>
    <lineage>
        <taxon>Bacteria</taxon>
        <taxon>Bacteria division TA06</taxon>
    </lineage>
</organism>
<feature type="binding site" evidence="9">
    <location>
        <position position="37"/>
    </location>
    <ligand>
        <name>ATP</name>
        <dbReference type="ChEBI" id="CHEBI:30616"/>
    </ligand>
</feature>
<feature type="active site" description="Cysteine persulfide intermediate" evidence="9">
    <location>
        <position position="197"/>
    </location>
</feature>
<dbReference type="GO" id="GO:0000049">
    <property type="term" value="F:tRNA binding"/>
    <property type="evidence" value="ECO:0007669"/>
    <property type="project" value="UniProtKB-KW"/>
</dbReference>
<sequence length="353" mass="39589">MISSQKRVVVGMSGGVDSSLTASILKNQGYEPTGITLSLWAEGSRCCSEKDVLDAKKVCQTLRIPHYTICHQSRFQREVVDYFVNEYARGRTPNPCVVCNERIKFKMLLSKAMEIGTHYVATGHYARVEHDQESGFLLLKRGVDEAKDQSYFLATLPQAMLRRILLPMGSITKKQARESARSSGLHVKDKSESQEVCFVREGEQESFLERRIGNQNGEIVGEDGEVLGRHSGIYRYTIGQRRGLGLSQRYPLYVRALDDKEKKVFVGREDSLLKKTVTIEGVRFLARQKGRAVEVEAKIRYGSPPCPAKFELLEENRAKLTFQVPQKAVTPGQLAVAYTGDTVYASGWILSGQ</sequence>
<dbReference type="HAMAP" id="MF_00144">
    <property type="entry name" value="tRNA_thiouridyl_MnmA"/>
    <property type="match status" value="1"/>
</dbReference>
<keyword evidence="4 9" id="KW-0547">Nucleotide-binding</keyword>
<dbReference type="GO" id="GO:0005524">
    <property type="term" value="F:ATP binding"/>
    <property type="evidence" value="ECO:0007669"/>
    <property type="project" value="UniProtKB-KW"/>
</dbReference>
<dbReference type="GO" id="GO:0005737">
    <property type="term" value="C:cytoplasm"/>
    <property type="evidence" value="ECO:0007669"/>
    <property type="project" value="UniProtKB-SubCell"/>
</dbReference>
<dbReference type="InterPro" id="IPR046884">
    <property type="entry name" value="MnmA-like_central"/>
</dbReference>
<evidence type="ECO:0000256" key="1">
    <source>
        <dbReference type="ARBA" id="ARBA00022555"/>
    </source>
</evidence>
<dbReference type="NCBIfam" id="NF001138">
    <property type="entry name" value="PRK00143.1"/>
    <property type="match status" value="1"/>
</dbReference>
<evidence type="ECO:0000256" key="4">
    <source>
        <dbReference type="ARBA" id="ARBA00022741"/>
    </source>
</evidence>
<evidence type="ECO:0000256" key="9">
    <source>
        <dbReference type="HAMAP-Rule" id="MF_00144"/>
    </source>
</evidence>
<comment type="caution">
    <text evidence="12">The sequence shown here is derived from an EMBL/GenBank/DDBJ whole genome shotgun (WGS) entry which is preliminary data.</text>
</comment>
<feature type="site" description="Interaction with tRNA" evidence="9">
    <location>
        <position position="124"/>
    </location>
</feature>
<evidence type="ECO:0000256" key="6">
    <source>
        <dbReference type="ARBA" id="ARBA00022884"/>
    </source>
</evidence>
<evidence type="ECO:0000313" key="13">
    <source>
        <dbReference type="Proteomes" id="UP000315534"/>
    </source>
</evidence>
<name>A0A523XIS8_UNCT6</name>
<dbReference type="Pfam" id="PF20258">
    <property type="entry name" value="tRNA_Me_trans_C"/>
    <property type="match status" value="1"/>
</dbReference>
<evidence type="ECO:0000256" key="3">
    <source>
        <dbReference type="ARBA" id="ARBA00022694"/>
    </source>
</evidence>
<evidence type="ECO:0000259" key="11">
    <source>
        <dbReference type="Pfam" id="PF20259"/>
    </source>
</evidence>
<dbReference type="InterPro" id="IPR014729">
    <property type="entry name" value="Rossmann-like_a/b/a_fold"/>
</dbReference>
<feature type="domain" description="tRNA-specific 2-thiouridylase MnmA-like C-terminal" evidence="10">
    <location>
        <begin position="275"/>
        <end position="349"/>
    </location>
</feature>
<feature type="site" description="Interaction with tRNA" evidence="9">
    <location>
        <position position="333"/>
    </location>
</feature>
<keyword evidence="7" id="KW-1015">Disulfide bond</keyword>
<dbReference type="GO" id="GO:0002143">
    <property type="term" value="P:tRNA wobble position uridine thiolation"/>
    <property type="evidence" value="ECO:0007669"/>
    <property type="project" value="TreeGrafter"/>
</dbReference>
<feature type="region of interest" description="Interaction with tRNA" evidence="9">
    <location>
        <begin position="147"/>
        <end position="149"/>
    </location>
</feature>
<dbReference type="FunFam" id="3.40.50.620:FF:000115">
    <property type="entry name" value="tRNA-specific 2-thiouridylase MnmA"/>
    <property type="match status" value="1"/>
</dbReference>
<dbReference type="InterPro" id="IPR023382">
    <property type="entry name" value="MnmA-like_central_sf"/>
</dbReference>
<comment type="similarity">
    <text evidence="9">Belongs to the MnmA/TRMU family.</text>
</comment>
<dbReference type="Gene3D" id="3.40.50.620">
    <property type="entry name" value="HUPs"/>
    <property type="match status" value="1"/>
</dbReference>
<evidence type="ECO:0000256" key="5">
    <source>
        <dbReference type="ARBA" id="ARBA00022840"/>
    </source>
</evidence>
<dbReference type="GO" id="GO:0103016">
    <property type="term" value="F:tRNA-uridine 2-sulfurtransferase activity"/>
    <property type="evidence" value="ECO:0007669"/>
    <property type="project" value="UniProtKB-EC"/>
</dbReference>
<feature type="domain" description="tRNA-specific 2-thiouridylase MnmA-like central" evidence="11">
    <location>
        <begin position="206"/>
        <end position="268"/>
    </location>
</feature>
<protein>
    <recommendedName>
        <fullName evidence="9">tRNA-specific 2-thiouridylase MnmA</fullName>
        <ecNumber evidence="9">2.8.1.13</ecNumber>
    </recommendedName>
</protein>
<comment type="function">
    <text evidence="9">Catalyzes the 2-thiolation of uridine at the wobble position (U34) of tRNA, leading to the formation of s(2)U34.</text>
</comment>
<evidence type="ECO:0000256" key="7">
    <source>
        <dbReference type="ARBA" id="ARBA00023157"/>
    </source>
</evidence>
<dbReference type="Proteomes" id="UP000315534">
    <property type="component" value="Unassembled WGS sequence"/>
</dbReference>
<dbReference type="SUPFAM" id="SSF52402">
    <property type="entry name" value="Adenine nucleotide alpha hydrolases-like"/>
    <property type="match status" value="1"/>
</dbReference>
<dbReference type="EMBL" id="SOIP01000435">
    <property type="protein sequence ID" value="TET79196.1"/>
    <property type="molecule type" value="Genomic_DNA"/>
</dbReference>
<feature type="binding site" evidence="9">
    <location>
        <begin position="11"/>
        <end position="18"/>
    </location>
    <ligand>
        <name>ATP</name>
        <dbReference type="ChEBI" id="CHEBI:30616"/>
    </ligand>
</feature>
<evidence type="ECO:0000256" key="8">
    <source>
        <dbReference type="ARBA" id="ARBA00051542"/>
    </source>
</evidence>
<dbReference type="PANTHER" id="PTHR11933:SF5">
    <property type="entry name" value="MITOCHONDRIAL TRNA-SPECIFIC 2-THIOURIDYLASE 1"/>
    <property type="match status" value="1"/>
</dbReference>
<keyword evidence="6 9" id="KW-0694">RNA-binding</keyword>
<proteinExistence type="inferred from homology"/>
<evidence type="ECO:0000256" key="2">
    <source>
        <dbReference type="ARBA" id="ARBA00022679"/>
    </source>
</evidence>
<dbReference type="InterPro" id="IPR004506">
    <property type="entry name" value="MnmA-like"/>
</dbReference>
<gene>
    <name evidence="9 12" type="primary">mnmA</name>
    <name evidence="12" type="ORF">E3J38_07475</name>
</gene>
<keyword evidence="9" id="KW-0963">Cytoplasm</keyword>
<dbReference type="AlphaFoldDB" id="A0A523XIS8"/>
<feature type="binding site" evidence="9">
    <location>
        <position position="123"/>
    </location>
    <ligand>
        <name>ATP</name>
        <dbReference type="ChEBI" id="CHEBI:30616"/>
    </ligand>
</feature>
<keyword evidence="3 9" id="KW-0819">tRNA processing</keyword>